<dbReference type="GO" id="GO:0016020">
    <property type="term" value="C:membrane"/>
    <property type="evidence" value="ECO:0007669"/>
    <property type="project" value="UniProtKB-SubCell"/>
</dbReference>
<evidence type="ECO:0008006" key="8">
    <source>
        <dbReference type="Google" id="ProtNLM"/>
    </source>
</evidence>
<evidence type="ECO:0000256" key="4">
    <source>
        <dbReference type="ARBA" id="ARBA00022989"/>
    </source>
</evidence>
<evidence type="ECO:0000256" key="5">
    <source>
        <dbReference type="ARBA" id="ARBA00023136"/>
    </source>
</evidence>
<comment type="subcellular location">
    <subcellularLocation>
        <location evidence="1">Membrane</location>
        <topology evidence="1">Multi-pass membrane protein</topology>
    </subcellularLocation>
</comment>
<evidence type="ECO:0000256" key="1">
    <source>
        <dbReference type="ARBA" id="ARBA00004141"/>
    </source>
</evidence>
<dbReference type="Gene3D" id="1.20.1250.20">
    <property type="entry name" value="MFS general substrate transporter like domains"/>
    <property type="match status" value="1"/>
</dbReference>
<feature type="transmembrane region" description="Helical" evidence="6">
    <location>
        <begin position="58"/>
        <end position="81"/>
    </location>
</feature>
<feature type="transmembrane region" description="Helical" evidence="6">
    <location>
        <begin position="234"/>
        <end position="254"/>
    </location>
</feature>
<dbReference type="InterPro" id="IPR036259">
    <property type="entry name" value="MFS_trans_sf"/>
</dbReference>
<sequence>MANKFYAKIGLNSELPCVIMFGMAFMLVFAGFDTQAFITEIALQSVSNTYPGRISPHAGYYGMCITYFVFTLSTFITPIVVTYLTAKWTMFLASILYTTFMVTFMFVNSYAFYIASVLLGFAAALIWTGHGVYMKEITTSGNESRNSGLHWGINFVSLIIGGILLLAIFGKTGEAETISMELIRYIFGGLSTFTILSNILFALLPNYSNQSVTKRDSFLKTISKSIQLLTDIKVYLLAVCFMFMGLSLSLYITIYPSCLSFSKSVVGFGNEIIAYYAFITSASQIFGGCFISFLSKRINNFGYMPTMLIALPLYLLAFLGICLAFPRNANLRPTNDATYLSPSLSIWLIIGMLICLGDSCWNTLRTAVLTKMYHRDCSSQIFALSKFFQSTTTCASFFIHQFWICILK</sequence>
<dbReference type="CTD" id="9942431"/>
<dbReference type="PANTHER" id="PTHR23294:SF18">
    <property type="entry name" value="UNC93-LIKE PROTEIN MFSD11"/>
    <property type="match status" value="1"/>
</dbReference>
<feature type="transmembrane region" description="Helical" evidence="6">
    <location>
        <begin position="88"/>
        <end position="106"/>
    </location>
</feature>
<reference evidence="7" key="1">
    <citation type="submission" date="2012-04" db="EMBL/GenBank/DDBJ databases">
        <title>The Genome Sequence of Loa loa.</title>
        <authorList>
            <consortium name="The Broad Institute Genome Sequencing Platform"/>
            <consortium name="Broad Institute Genome Sequencing Center for Infectious Disease"/>
            <person name="Nutman T.B."/>
            <person name="Fink D.L."/>
            <person name="Russ C."/>
            <person name="Young S."/>
            <person name="Zeng Q."/>
            <person name="Gargeya S."/>
            <person name="Alvarado L."/>
            <person name="Berlin A."/>
            <person name="Chapman S.B."/>
            <person name="Chen Z."/>
            <person name="Freedman E."/>
            <person name="Gellesch M."/>
            <person name="Goldberg J."/>
            <person name="Griggs A."/>
            <person name="Gujja S."/>
            <person name="Heilman E.R."/>
            <person name="Heiman D."/>
            <person name="Howarth C."/>
            <person name="Mehta T."/>
            <person name="Neiman D."/>
            <person name="Pearson M."/>
            <person name="Roberts A."/>
            <person name="Saif S."/>
            <person name="Shea T."/>
            <person name="Shenoy N."/>
            <person name="Sisk P."/>
            <person name="Stolte C."/>
            <person name="Sykes S."/>
            <person name="White J."/>
            <person name="Yandava C."/>
            <person name="Haas B."/>
            <person name="Henn M.R."/>
            <person name="Nusbaum C."/>
            <person name="Birren B."/>
        </authorList>
    </citation>
    <scope>NUCLEOTIDE SEQUENCE [LARGE SCALE GENOMIC DNA]</scope>
</reference>
<gene>
    <name evidence="7" type="ORF">LOAG_05024</name>
</gene>
<evidence type="ECO:0000256" key="2">
    <source>
        <dbReference type="ARBA" id="ARBA00009172"/>
    </source>
</evidence>
<feature type="transmembrane region" description="Helical" evidence="6">
    <location>
        <begin position="274"/>
        <end position="294"/>
    </location>
</feature>
<organism evidence="7">
    <name type="scientific">Loa loa</name>
    <name type="common">Eye worm</name>
    <name type="synonym">Filaria loa</name>
    <dbReference type="NCBI Taxonomy" id="7209"/>
    <lineage>
        <taxon>Eukaryota</taxon>
        <taxon>Metazoa</taxon>
        <taxon>Ecdysozoa</taxon>
        <taxon>Nematoda</taxon>
        <taxon>Chromadorea</taxon>
        <taxon>Rhabditida</taxon>
        <taxon>Spirurina</taxon>
        <taxon>Spiruromorpha</taxon>
        <taxon>Filarioidea</taxon>
        <taxon>Onchocercidae</taxon>
        <taxon>Loa</taxon>
    </lineage>
</organism>
<feature type="transmembrane region" description="Helical" evidence="6">
    <location>
        <begin position="182"/>
        <end position="204"/>
    </location>
</feature>
<keyword evidence="3 6" id="KW-0812">Transmembrane</keyword>
<dbReference type="GeneID" id="9942431"/>
<dbReference type="OrthoDB" id="196103at2759"/>
<dbReference type="PANTHER" id="PTHR23294">
    <property type="entry name" value="ET TRANSLATION PRODUCT-RELATED"/>
    <property type="match status" value="1"/>
</dbReference>
<evidence type="ECO:0000256" key="3">
    <source>
        <dbReference type="ARBA" id="ARBA00022692"/>
    </source>
</evidence>
<dbReference type="KEGG" id="loa:LOAG_05024"/>
<dbReference type="OMA" id="NEYFLYF"/>
<dbReference type="AlphaFoldDB" id="A0A1S0U2J6"/>
<dbReference type="InParanoid" id="A0A1S0U2J6"/>
<keyword evidence="5 6" id="KW-0472">Membrane</keyword>
<dbReference type="Pfam" id="PF05978">
    <property type="entry name" value="UNC-93"/>
    <property type="match status" value="1"/>
</dbReference>
<feature type="transmembrane region" description="Helical" evidence="6">
    <location>
        <begin position="112"/>
        <end position="130"/>
    </location>
</feature>
<proteinExistence type="inferred from homology"/>
<dbReference type="InterPro" id="IPR051617">
    <property type="entry name" value="UNC-93-like_regulator"/>
</dbReference>
<evidence type="ECO:0000313" key="7">
    <source>
        <dbReference type="EMBL" id="EFO23459.2"/>
    </source>
</evidence>
<accession>A0A1S0U2J6</accession>
<dbReference type="EMBL" id="JH712067">
    <property type="protein sequence ID" value="EFO23459.2"/>
    <property type="molecule type" value="Genomic_DNA"/>
</dbReference>
<dbReference type="RefSeq" id="XP_020302951.1">
    <property type="nucleotide sequence ID" value="XM_020446745.1"/>
</dbReference>
<evidence type="ECO:0000256" key="6">
    <source>
        <dbReference type="SAM" id="Phobius"/>
    </source>
</evidence>
<dbReference type="InterPro" id="IPR010291">
    <property type="entry name" value="Ion_channel_UNC-93"/>
</dbReference>
<feature type="transmembrane region" description="Helical" evidence="6">
    <location>
        <begin position="151"/>
        <end position="170"/>
    </location>
</feature>
<protein>
    <recommendedName>
        <fullName evidence="8">UNC93-like protein MFSD11</fullName>
    </recommendedName>
</protein>
<feature type="transmembrane region" description="Helical" evidence="6">
    <location>
        <begin position="306"/>
        <end position="326"/>
    </location>
</feature>
<comment type="similarity">
    <text evidence="2">Belongs to the unc-93 family.</text>
</comment>
<dbReference type="SUPFAM" id="SSF103473">
    <property type="entry name" value="MFS general substrate transporter"/>
    <property type="match status" value="1"/>
</dbReference>
<feature type="transmembrane region" description="Helical" evidence="6">
    <location>
        <begin position="346"/>
        <end position="364"/>
    </location>
</feature>
<keyword evidence="4 6" id="KW-1133">Transmembrane helix</keyword>
<name>A0A1S0U2J6_LOALO</name>
<feature type="transmembrane region" description="Helical" evidence="6">
    <location>
        <begin position="15"/>
        <end position="38"/>
    </location>
</feature>